<comment type="similarity">
    <text evidence="4">Belongs to the N-acetylmuramoyl-L-alanine amidase 2 family.</text>
</comment>
<comment type="subcellular location">
    <subcellularLocation>
        <location evidence="3">Cytoplasm</location>
    </subcellularLocation>
</comment>
<dbReference type="EC" id="3.5.1.28" evidence="5"/>
<dbReference type="CDD" id="cd06583">
    <property type="entry name" value="PGRP"/>
    <property type="match status" value="1"/>
</dbReference>
<evidence type="ECO:0000256" key="11">
    <source>
        <dbReference type="ARBA" id="ARBA00039257"/>
    </source>
</evidence>
<reference evidence="15 16" key="1">
    <citation type="submission" date="2024-09" db="EMBL/GenBank/DDBJ databases">
        <authorList>
            <person name="Sun Q."/>
            <person name="Mori K."/>
        </authorList>
    </citation>
    <scope>NUCLEOTIDE SEQUENCE [LARGE SCALE GENOMIC DNA]</scope>
    <source>
        <strain evidence="15 16">CCM 8677</strain>
    </source>
</reference>
<comment type="cofactor">
    <cofactor evidence="2">
        <name>Zn(2+)</name>
        <dbReference type="ChEBI" id="CHEBI:29105"/>
    </cofactor>
</comment>
<evidence type="ECO:0000313" key="16">
    <source>
        <dbReference type="Proteomes" id="UP001589844"/>
    </source>
</evidence>
<evidence type="ECO:0000256" key="2">
    <source>
        <dbReference type="ARBA" id="ARBA00001947"/>
    </source>
</evidence>
<dbReference type="Proteomes" id="UP001589844">
    <property type="component" value="Unassembled WGS sequence"/>
</dbReference>
<evidence type="ECO:0000256" key="1">
    <source>
        <dbReference type="ARBA" id="ARBA00001561"/>
    </source>
</evidence>
<gene>
    <name evidence="15" type="primary">ampD</name>
    <name evidence="15" type="ORF">ACFFJH_10000</name>
</gene>
<keyword evidence="10" id="KW-0961">Cell wall biogenesis/degradation</keyword>
<evidence type="ECO:0000313" key="15">
    <source>
        <dbReference type="EMBL" id="MFC0350139.1"/>
    </source>
</evidence>
<evidence type="ECO:0000256" key="8">
    <source>
        <dbReference type="ARBA" id="ARBA00022801"/>
    </source>
</evidence>
<dbReference type="PANTHER" id="PTHR30417">
    <property type="entry name" value="N-ACETYLMURAMOYL-L-ALANINE AMIDASE AMID"/>
    <property type="match status" value="1"/>
</dbReference>
<evidence type="ECO:0000256" key="4">
    <source>
        <dbReference type="ARBA" id="ARBA00007553"/>
    </source>
</evidence>
<dbReference type="GO" id="GO:0008745">
    <property type="term" value="F:N-acetylmuramoyl-L-alanine amidase activity"/>
    <property type="evidence" value="ECO:0007669"/>
    <property type="project" value="UniProtKB-EC"/>
</dbReference>
<evidence type="ECO:0000259" key="14">
    <source>
        <dbReference type="SMART" id="SM00644"/>
    </source>
</evidence>
<accession>A0ABV6IE85</accession>
<dbReference type="RefSeq" id="WP_390212094.1">
    <property type="nucleotide sequence ID" value="NZ_JBHLXJ010000009.1"/>
</dbReference>
<keyword evidence="16" id="KW-1185">Reference proteome</keyword>
<feature type="region of interest" description="Disordered" evidence="13">
    <location>
        <begin position="1"/>
        <end position="21"/>
    </location>
</feature>
<keyword evidence="6" id="KW-0963">Cytoplasm</keyword>
<keyword evidence="7" id="KW-0479">Metal-binding</keyword>
<dbReference type="PANTHER" id="PTHR30417:SF4">
    <property type="entry name" value="1,6-ANHYDRO-N-ACETYLMURAMYL-L-ALANINE AMIDASE AMPD"/>
    <property type="match status" value="1"/>
</dbReference>
<keyword evidence="8 15" id="KW-0378">Hydrolase</keyword>
<sequence length="237" mass="26629">MLTRINHSSLSETQTERESLEASKVVTKAAIQELSQELSQEIHQEQTSNYVLDAQGWCPQVQQLPSPNFGPRPVGMSVSLLVIHNISLPVGQYAHNYIADLFLNRLDCSADESFADLKGLQVSSHFLIRRTGQIQQFVSVFERAWHAGVSHFQGRDGCNDFSIGIELEGSDNGPFEDAQYTSLVTLSQTLLRHFPIAHIAGHEEIAPGRKTDPGPYFDWLRYQKALGPWHWEAPTLF</sequence>
<comment type="caution">
    <text evidence="15">The sequence shown here is derived from an EMBL/GenBank/DDBJ whole genome shotgun (WGS) entry which is preliminary data.</text>
</comment>
<dbReference type="Gene3D" id="3.40.80.10">
    <property type="entry name" value="Peptidoglycan recognition protein-like"/>
    <property type="match status" value="1"/>
</dbReference>
<evidence type="ECO:0000256" key="10">
    <source>
        <dbReference type="ARBA" id="ARBA00023316"/>
    </source>
</evidence>
<proteinExistence type="inferred from homology"/>
<evidence type="ECO:0000256" key="3">
    <source>
        <dbReference type="ARBA" id="ARBA00004496"/>
    </source>
</evidence>
<dbReference type="InterPro" id="IPR002502">
    <property type="entry name" value="Amidase_domain"/>
</dbReference>
<comment type="catalytic activity">
    <reaction evidence="1">
        <text>Hydrolyzes the link between N-acetylmuramoyl residues and L-amino acid residues in certain cell-wall glycopeptides.</text>
        <dbReference type="EC" id="3.5.1.28"/>
    </reaction>
</comment>
<protein>
    <recommendedName>
        <fullName evidence="11">1,6-anhydro-N-acetylmuramyl-L-alanine amidase AmpD</fullName>
        <ecNumber evidence="5">3.5.1.28</ecNumber>
    </recommendedName>
    <alternativeName>
        <fullName evidence="12">N-acetylmuramoyl-L-alanine amidase</fullName>
    </alternativeName>
</protein>
<evidence type="ECO:0000256" key="5">
    <source>
        <dbReference type="ARBA" id="ARBA00011901"/>
    </source>
</evidence>
<feature type="compositionally biased region" description="Polar residues" evidence="13">
    <location>
        <begin position="1"/>
        <end position="13"/>
    </location>
</feature>
<evidence type="ECO:0000256" key="6">
    <source>
        <dbReference type="ARBA" id="ARBA00022490"/>
    </source>
</evidence>
<evidence type="ECO:0000256" key="9">
    <source>
        <dbReference type="ARBA" id="ARBA00022833"/>
    </source>
</evidence>
<evidence type="ECO:0000256" key="13">
    <source>
        <dbReference type="SAM" id="MobiDB-lite"/>
    </source>
</evidence>
<evidence type="ECO:0000256" key="12">
    <source>
        <dbReference type="ARBA" id="ARBA00042615"/>
    </source>
</evidence>
<evidence type="ECO:0000256" key="7">
    <source>
        <dbReference type="ARBA" id="ARBA00022723"/>
    </source>
</evidence>
<name>A0ABV6IE85_9BURK</name>
<dbReference type="SUPFAM" id="SSF55846">
    <property type="entry name" value="N-acetylmuramoyl-L-alanine amidase-like"/>
    <property type="match status" value="1"/>
</dbReference>
<dbReference type="EMBL" id="JBHLXJ010000009">
    <property type="protein sequence ID" value="MFC0350139.1"/>
    <property type="molecule type" value="Genomic_DNA"/>
</dbReference>
<dbReference type="Pfam" id="PF01510">
    <property type="entry name" value="Amidase_2"/>
    <property type="match status" value="1"/>
</dbReference>
<dbReference type="InterPro" id="IPR036505">
    <property type="entry name" value="Amidase/PGRP_sf"/>
</dbReference>
<keyword evidence="9" id="KW-0862">Zinc</keyword>
<feature type="domain" description="N-acetylmuramoyl-L-alanine amidase" evidence="14">
    <location>
        <begin position="66"/>
        <end position="214"/>
    </location>
</feature>
<dbReference type="SMART" id="SM00644">
    <property type="entry name" value="Ami_2"/>
    <property type="match status" value="1"/>
</dbReference>
<dbReference type="NCBIfam" id="NF008758">
    <property type="entry name" value="PRK11789.1"/>
    <property type="match status" value="1"/>
</dbReference>
<organism evidence="15 16">
    <name type="scientific">Undibacterium danionis</name>
    <dbReference type="NCBI Taxonomy" id="1812100"/>
    <lineage>
        <taxon>Bacteria</taxon>
        <taxon>Pseudomonadati</taxon>
        <taxon>Pseudomonadota</taxon>
        <taxon>Betaproteobacteria</taxon>
        <taxon>Burkholderiales</taxon>
        <taxon>Oxalobacteraceae</taxon>
        <taxon>Undibacterium</taxon>
    </lineage>
</organism>
<dbReference type="InterPro" id="IPR051206">
    <property type="entry name" value="NAMLAA_amidase_2"/>
</dbReference>